<keyword evidence="2 17" id="KW-0645">Protease</keyword>
<dbReference type="GO" id="GO:0051603">
    <property type="term" value="P:proteolysis involved in protein catabolic process"/>
    <property type="evidence" value="ECO:0007669"/>
    <property type="project" value="TreeGrafter"/>
</dbReference>
<evidence type="ECO:0000256" key="3">
    <source>
        <dbReference type="ARBA" id="ARBA00022723"/>
    </source>
</evidence>
<evidence type="ECO:0000259" key="13">
    <source>
        <dbReference type="Pfam" id="PF00675"/>
    </source>
</evidence>
<evidence type="ECO:0000256" key="7">
    <source>
        <dbReference type="ARBA" id="ARBA00052248"/>
    </source>
</evidence>
<dbReference type="InterPro" id="IPR032632">
    <property type="entry name" value="Peptidase_M16_M"/>
</dbReference>
<accession>L7MEJ4</accession>
<evidence type="ECO:0000256" key="11">
    <source>
        <dbReference type="ARBA" id="ARBA00080349"/>
    </source>
</evidence>
<evidence type="ECO:0000256" key="10">
    <source>
        <dbReference type="ARBA" id="ARBA00074992"/>
    </source>
</evidence>
<dbReference type="Pfam" id="PF22456">
    <property type="entry name" value="PqqF-like_C_4"/>
    <property type="match status" value="1"/>
</dbReference>
<dbReference type="Pfam" id="PF16187">
    <property type="entry name" value="Peptidase_M16_M"/>
    <property type="match status" value="1"/>
</dbReference>
<evidence type="ECO:0000313" key="17">
    <source>
        <dbReference type="EMBL" id="JAA61678.1"/>
    </source>
</evidence>
<dbReference type="GO" id="GO:0005829">
    <property type="term" value="C:cytosol"/>
    <property type="evidence" value="ECO:0007669"/>
    <property type="project" value="TreeGrafter"/>
</dbReference>
<dbReference type="GO" id="GO:0005739">
    <property type="term" value="C:mitochondrion"/>
    <property type="evidence" value="ECO:0007669"/>
    <property type="project" value="TreeGrafter"/>
</dbReference>
<dbReference type="InterPro" id="IPR011249">
    <property type="entry name" value="Metalloenz_LuxS/M16"/>
</dbReference>
<proteinExistence type="evidence at transcript level"/>
<dbReference type="InterPro" id="IPR007863">
    <property type="entry name" value="Peptidase_M16_C"/>
</dbReference>
<dbReference type="EMBL" id="GACK01003356">
    <property type="protein sequence ID" value="JAA61678.1"/>
    <property type="molecule type" value="mRNA"/>
</dbReference>
<dbReference type="FunFam" id="3.30.830.10:FF:000003">
    <property type="entry name" value="Insulin-degrading enzyme"/>
    <property type="match status" value="1"/>
</dbReference>
<feature type="non-terminal residue" evidence="17">
    <location>
        <position position="1"/>
    </location>
</feature>
<reference evidence="17" key="2">
    <citation type="journal article" date="2015" name="J. Proteomics">
        <title>Sexual differences in the sialomes of the zebra tick, Rhipicephalus pulchellus.</title>
        <authorList>
            <person name="Tan A.W."/>
            <person name="Francischetti I.M."/>
            <person name="Slovak M."/>
            <person name="Kini R.M."/>
            <person name="Ribeiro J.M."/>
        </authorList>
    </citation>
    <scope>NUCLEOTIDE SEQUENCE</scope>
    <source>
        <tissue evidence="17">Salivary gland</tissue>
    </source>
</reference>
<feature type="domain" description="Peptidase M16 N-terminal" evidence="13">
    <location>
        <begin position="88"/>
        <end position="225"/>
    </location>
</feature>
<dbReference type="PANTHER" id="PTHR43690:SF18">
    <property type="entry name" value="INSULIN-DEGRADING ENZYME-RELATED"/>
    <property type="match status" value="1"/>
</dbReference>
<dbReference type="PROSITE" id="PS00143">
    <property type="entry name" value="INSULINASE"/>
    <property type="match status" value="1"/>
</dbReference>
<dbReference type="MEROPS" id="M16.A09"/>
<evidence type="ECO:0000256" key="2">
    <source>
        <dbReference type="ARBA" id="ARBA00022670"/>
    </source>
</evidence>
<evidence type="ECO:0000256" key="4">
    <source>
        <dbReference type="ARBA" id="ARBA00022801"/>
    </source>
</evidence>
<dbReference type="EC" id="3.4.24.56" evidence="8"/>
<evidence type="ECO:0000259" key="14">
    <source>
        <dbReference type="Pfam" id="PF05193"/>
    </source>
</evidence>
<dbReference type="PANTHER" id="PTHR43690">
    <property type="entry name" value="NARDILYSIN"/>
    <property type="match status" value="1"/>
</dbReference>
<feature type="domain" description="Peptidase M16 middle/third" evidence="15">
    <location>
        <begin position="436"/>
        <end position="717"/>
    </location>
</feature>
<dbReference type="GO" id="GO:0043171">
    <property type="term" value="P:peptide catabolic process"/>
    <property type="evidence" value="ECO:0007669"/>
    <property type="project" value="TreeGrafter"/>
</dbReference>
<dbReference type="GO" id="GO:0046872">
    <property type="term" value="F:metal ion binding"/>
    <property type="evidence" value="ECO:0007669"/>
    <property type="project" value="UniProtKB-KW"/>
</dbReference>
<dbReference type="InterPro" id="IPR001431">
    <property type="entry name" value="Pept_M16_Zn_BS"/>
</dbReference>
<organism evidence="17">
    <name type="scientific">Rhipicephalus pulchellus</name>
    <name type="common">Yellow backed tick</name>
    <name type="synonym">Dermacentor pulchellus</name>
    <dbReference type="NCBI Taxonomy" id="72859"/>
    <lineage>
        <taxon>Eukaryota</taxon>
        <taxon>Metazoa</taxon>
        <taxon>Ecdysozoa</taxon>
        <taxon>Arthropoda</taxon>
        <taxon>Chelicerata</taxon>
        <taxon>Arachnida</taxon>
        <taxon>Acari</taxon>
        <taxon>Parasitiformes</taxon>
        <taxon>Ixodida</taxon>
        <taxon>Ixodoidea</taxon>
        <taxon>Ixodidae</taxon>
        <taxon>Rhipicephalinae</taxon>
        <taxon>Rhipicephalus</taxon>
        <taxon>Rhipicephalus</taxon>
    </lineage>
</organism>
<dbReference type="AlphaFoldDB" id="L7MEJ4"/>
<sequence length="1026" mass="117070">AGSSVMFVCSGWSFLSRRTASAASTLRRHYNSCVLRERRFLPIRKASSKAFTMPPLDVDHEARVYDHIIQSESDKNLYRGLELSNGMKVLLISDPTTDKSAAALNVQVGYMSDPWDLPGLAHFCEHMLFLGTEKYPTENEYHKYLCQHAGSSNAFTASDHTCYFFDVAPENLEPALDRFAAFFVCPLFNEDATEREVNAIHSEHVKNIQNDSWRLKQLEMSTADPQHDFCKFGTGNLTTLDTIPKSKGLMVRDQLLKFHQQWYSSNIMSLVVLGKESLDQLARMVVPLFSLVPNKGVERPTWPQHPYGPEQLGLQAHVVPVKDNRFLYMTFPTPDLRQYYKAGPGDYVAHLIGHEGPGSLLSELKARGWVNSLVGGEKDGARGFSFTIVNVDLTEEGIDHTDDIVHLVFQYLNMLRNEGPQRWIFQELQELWRIAFRFKGKDTPQSYVRDLAGMLHLFPFQDVLAGPYLLEEYRPDLINDLLHYLRPDNVRIAVVAKRFVGKADSVEKWYGTQYSLESIPDSVMQVWCAAGTNENLKLPPRNEFIPSNFDPCPREGEGEQLPVIIKNTEGTRVWFVQDHTYNLPKAVLHFEFKSPVAYQDPHHTNMTHMFVRLFTDALNEYTYAAMQAGLSYSLDNTIYGIVLSIRGYNDKQHVLLSKVMDKLTNFVVDQQRFDILKESYIRGLKNFSAEQPHQHAVYYTYMLLAQKVWSHSEMLEATEELTRESVQDMIPKLLSRMHIECLMHGNLSHQCALELVGIVERSLQASVGTKSLLPSELVGHREHQLLERGEYIYEQVNEVHHTSSIQTYFQCGPQETRANMLVELLCQLITEPCYNILRTQEQLGYLVASGPRRSNGVQGIRVIVQSDRPPLFLDSRIEAFLVYIENYIQEMSDTEFESNKTALAARRLEKPKKLAQLASKYWMEILSQQYNFDRDKIEVACLEALTKADLLTFFKEHIAAGAPYRKKLSVHIKCSGQGDTSEETSPTNGPMMIKNITEFKRSLGLYPLPKACINVQPPQTGAKSKL</sequence>
<evidence type="ECO:0000256" key="5">
    <source>
        <dbReference type="ARBA" id="ARBA00022833"/>
    </source>
</evidence>
<keyword evidence="4" id="KW-0378">Hydrolase</keyword>
<dbReference type="FunFam" id="3.30.830.10:FF:000004">
    <property type="entry name" value="Putative insulin-degrading enzyme"/>
    <property type="match status" value="1"/>
</dbReference>
<dbReference type="Gene3D" id="3.30.830.10">
    <property type="entry name" value="Metalloenzyme, LuxS/M16 peptidase-like"/>
    <property type="match status" value="4"/>
</dbReference>
<dbReference type="Pfam" id="PF05193">
    <property type="entry name" value="Peptidase_M16_C"/>
    <property type="match status" value="1"/>
</dbReference>
<keyword evidence="6 17" id="KW-0482">Metalloprotease</keyword>
<evidence type="ECO:0000256" key="9">
    <source>
        <dbReference type="ARBA" id="ARBA00070422"/>
    </source>
</evidence>
<dbReference type="FunFam" id="3.30.830.10:FF:000005">
    <property type="entry name" value="nardilysin isoform X1"/>
    <property type="match status" value="1"/>
</dbReference>
<protein>
    <recommendedName>
        <fullName evidence="9">Insulin-degrading enzyme</fullName>
        <ecNumber evidence="8">3.4.24.56</ecNumber>
    </recommendedName>
    <alternativeName>
        <fullName evidence="11">Insulin protease</fullName>
    </alternativeName>
    <alternativeName>
        <fullName evidence="10">Insulysin</fullName>
    </alternativeName>
</protein>
<evidence type="ECO:0000259" key="15">
    <source>
        <dbReference type="Pfam" id="PF16187"/>
    </source>
</evidence>
<comment type="similarity">
    <text evidence="1 12">Belongs to the peptidase M16 family.</text>
</comment>
<feature type="domain" description="Coenzyme PQQ synthesis protein F-like C-terminal lobe" evidence="16">
    <location>
        <begin position="824"/>
        <end position="922"/>
    </location>
</feature>
<dbReference type="SUPFAM" id="SSF63411">
    <property type="entry name" value="LuxS/MPP-like metallohydrolase"/>
    <property type="match status" value="4"/>
</dbReference>
<dbReference type="Pfam" id="PF00675">
    <property type="entry name" value="Peptidase_M16"/>
    <property type="match status" value="1"/>
</dbReference>
<feature type="domain" description="Peptidase M16 C-terminal" evidence="14">
    <location>
        <begin position="252"/>
        <end position="430"/>
    </location>
</feature>
<reference evidence="17" key="1">
    <citation type="submission" date="2012-11" db="EMBL/GenBank/DDBJ databases">
        <authorList>
            <person name="Lucero-Rivera Y.E."/>
            <person name="Tovar-Ramirez D."/>
        </authorList>
    </citation>
    <scope>NUCLEOTIDE SEQUENCE</scope>
    <source>
        <tissue evidence="17">Salivary gland</tissue>
    </source>
</reference>
<evidence type="ECO:0000256" key="1">
    <source>
        <dbReference type="ARBA" id="ARBA00007261"/>
    </source>
</evidence>
<keyword evidence="3" id="KW-0479">Metal-binding</keyword>
<dbReference type="GO" id="GO:0004222">
    <property type="term" value="F:metalloendopeptidase activity"/>
    <property type="evidence" value="ECO:0007669"/>
    <property type="project" value="UniProtKB-EC"/>
</dbReference>
<evidence type="ECO:0000256" key="6">
    <source>
        <dbReference type="ARBA" id="ARBA00023049"/>
    </source>
</evidence>
<dbReference type="InterPro" id="IPR050626">
    <property type="entry name" value="Peptidase_M16"/>
</dbReference>
<dbReference type="InterPro" id="IPR054734">
    <property type="entry name" value="PqqF-like_C_4"/>
</dbReference>
<evidence type="ECO:0000256" key="12">
    <source>
        <dbReference type="RuleBase" id="RU004447"/>
    </source>
</evidence>
<keyword evidence="5" id="KW-0862">Zinc</keyword>
<dbReference type="InterPro" id="IPR011765">
    <property type="entry name" value="Pept_M16_N"/>
</dbReference>
<comment type="catalytic activity">
    <reaction evidence="7">
        <text>Degradation of insulin, glucagon and other polypeptides. No action on proteins.</text>
        <dbReference type="EC" id="3.4.24.56"/>
    </reaction>
</comment>
<name>L7MEJ4_RHIPC</name>
<evidence type="ECO:0000259" key="16">
    <source>
        <dbReference type="Pfam" id="PF22456"/>
    </source>
</evidence>
<evidence type="ECO:0000256" key="8">
    <source>
        <dbReference type="ARBA" id="ARBA00066874"/>
    </source>
</evidence>